<dbReference type="STRING" id="1797989.A3H66_03460"/>
<name>A0A1F5SAZ3_9BACT</name>
<feature type="domain" description="Glycosyl transferase family 1" evidence="1">
    <location>
        <begin position="177"/>
        <end position="333"/>
    </location>
</feature>
<dbReference type="EMBL" id="MFFW01000050">
    <property type="protein sequence ID" value="OGF23819.1"/>
    <property type="molecule type" value="Genomic_DNA"/>
</dbReference>
<dbReference type="Pfam" id="PF00534">
    <property type="entry name" value="Glycos_transf_1"/>
    <property type="match status" value="1"/>
</dbReference>
<reference evidence="3 4" key="1">
    <citation type="journal article" date="2016" name="Nat. Commun.">
        <title>Thousands of microbial genomes shed light on interconnected biogeochemical processes in an aquifer system.</title>
        <authorList>
            <person name="Anantharaman K."/>
            <person name="Brown C.T."/>
            <person name="Hug L.A."/>
            <person name="Sharon I."/>
            <person name="Castelle C.J."/>
            <person name="Probst A.J."/>
            <person name="Thomas B.C."/>
            <person name="Singh A."/>
            <person name="Wilkins M.J."/>
            <person name="Karaoz U."/>
            <person name="Brodie E.L."/>
            <person name="Williams K.H."/>
            <person name="Hubbard S.S."/>
            <person name="Banfield J.F."/>
        </authorList>
    </citation>
    <scope>NUCLEOTIDE SEQUENCE [LARGE SCALE GENOMIC DNA]</scope>
</reference>
<dbReference type="PANTHER" id="PTHR12526">
    <property type="entry name" value="GLYCOSYLTRANSFERASE"/>
    <property type="match status" value="1"/>
</dbReference>
<evidence type="ECO:0000259" key="1">
    <source>
        <dbReference type="Pfam" id="PF00534"/>
    </source>
</evidence>
<dbReference type="GO" id="GO:0016757">
    <property type="term" value="F:glycosyltransferase activity"/>
    <property type="evidence" value="ECO:0007669"/>
    <property type="project" value="InterPro"/>
</dbReference>
<sequence>MRILSLGLDKSVLDRSSALAGRVIEYGGLADQYFIIVPSAKKETIELSEKVKAHGSGGNNKLAQLIKIYFLAKKLLRQPGFDVITVQDQYFLALIGLRLAKKFKLGLEIQVHGFEKLHGLRSQIAKYVLPRAQSLRCVSQRLKKQLISDFGVAAEKITVVPIHSKLTINNYQLRIKESKNNFVFLTVGRLVPVKNIGLQIEALAELTKHYPKTELWIVGQGPERKNYELRITNYELAKNVKLLGWKGDVDSFYNQADAFVLTSNFEGWGMAVVEAASFGLPIIMTDVGIAGEVIKNGESGLIIPLGDKKKLVEVMIKLIENARLRASLAESAKLAVKQLPNKEQTLNLYKASWQKAMPLKRD</sequence>
<protein>
    <recommendedName>
        <fullName evidence="5">Glycosyl transferase family 1 domain-containing protein</fullName>
    </recommendedName>
</protein>
<dbReference type="InterPro" id="IPR028098">
    <property type="entry name" value="Glyco_trans_4-like_N"/>
</dbReference>
<evidence type="ECO:0008006" key="5">
    <source>
        <dbReference type="Google" id="ProtNLM"/>
    </source>
</evidence>
<dbReference type="Gene3D" id="3.40.50.2000">
    <property type="entry name" value="Glycogen Phosphorylase B"/>
    <property type="match status" value="2"/>
</dbReference>
<proteinExistence type="predicted"/>
<feature type="domain" description="Glycosyltransferase subfamily 4-like N-terminal" evidence="2">
    <location>
        <begin position="56"/>
        <end position="161"/>
    </location>
</feature>
<dbReference type="PANTHER" id="PTHR12526:SF627">
    <property type="entry name" value="D-RHAMNOSYLTRANSFERASE WBPZ"/>
    <property type="match status" value="1"/>
</dbReference>
<gene>
    <name evidence="3" type="ORF">A3H66_03460</name>
</gene>
<evidence type="ECO:0000313" key="3">
    <source>
        <dbReference type="EMBL" id="OGF23819.1"/>
    </source>
</evidence>
<organism evidence="3 4">
    <name type="scientific">Candidatus Falkowbacteria bacterium RIFCSPLOWO2_02_FULL_45_21</name>
    <dbReference type="NCBI Taxonomy" id="1797989"/>
    <lineage>
        <taxon>Bacteria</taxon>
        <taxon>Candidatus Falkowiibacteriota</taxon>
    </lineage>
</organism>
<evidence type="ECO:0000313" key="4">
    <source>
        <dbReference type="Proteomes" id="UP000178783"/>
    </source>
</evidence>
<dbReference type="SUPFAM" id="SSF53756">
    <property type="entry name" value="UDP-Glycosyltransferase/glycogen phosphorylase"/>
    <property type="match status" value="1"/>
</dbReference>
<evidence type="ECO:0000259" key="2">
    <source>
        <dbReference type="Pfam" id="PF13439"/>
    </source>
</evidence>
<dbReference type="InterPro" id="IPR001296">
    <property type="entry name" value="Glyco_trans_1"/>
</dbReference>
<dbReference type="AlphaFoldDB" id="A0A1F5SAZ3"/>
<comment type="caution">
    <text evidence="3">The sequence shown here is derived from an EMBL/GenBank/DDBJ whole genome shotgun (WGS) entry which is preliminary data.</text>
</comment>
<accession>A0A1F5SAZ3</accession>
<dbReference type="Proteomes" id="UP000178783">
    <property type="component" value="Unassembled WGS sequence"/>
</dbReference>
<dbReference type="Pfam" id="PF13439">
    <property type="entry name" value="Glyco_transf_4"/>
    <property type="match status" value="1"/>
</dbReference>
<dbReference type="CDD" id="cd03801">
    <property type="entry name" value="GT4_PimA-like"/>
    <property type="match status" value="1"/>
</dbReference>